<evidence type="ECO:0000256" key="1">
    <source>
        <dbReference type="SAM" id="MobiDB-lite"/>
    </source>
</evidence>
<keyword evidence="2" id="KW-0472">Membrane</keyword>
<feature type="compositionally biased region" description="Pro residues" evidence="1">
    <location>
        <begin position="126"/>
        <end position="136"/>
    </location>
</feature>
<dbReference type="InterPro" id="IPR013783">
    <property type="entry name" value="Ig-like_fold"/>
</dbReference>
<reference evidence="4 5" key="1">
    <citation type="journal article" date="2015" name="Nature">
        <title>rRNA introns, odd ribosomes, and small enigmatic genomes across a large radiation of phyla.</title>
        <authorList>
            <person name="Brown C.T."/>
            <person name="Hug L.A."/>
            <person name="Thomas B.C."/>
            <person name="Sharon I."/>
            <person name="Castelle C.J."/>
            <person name="Singh A."/>
            <person name="Wilkins M.J."/>
            <person name="Williams K.H."/>
            <person name="Banfield J.F."/>
        </authorList>
    </citation>
    <scope>NUCLEOTIDE SEQUENCE [LARGE SCALE GENOMIC DNA]</scope>
</reference>
<feature type="region of interest" description="Disordered" evidence="1">
    <location>
        <begin position="120"/>
        <end position="140"/>
    </location>
</feature>
<dbReference type="Proteomes" id="UP000034793">
    <property type="component" value="Unassembled WGS sequence"/>
</dbReference>
<dbReference type="Pfam" id="PF18911">
    <property type="entry name" value="PKD_4"/>
    <property type="match status" value="1"/>
</dbReference>
<dbReference type="CDD" id="cd00146">
    <property type="entry name" value="PKD"/>
    <property type="match status" value="1"/>
</dbReference>
<dbReference type="InterPro" id="IPR022409">
    <property type="entry name" value="PKD/Chitinase_dom"/>
</dbReference>
<feature type="compositionally biased region" description="Pro residues" evidence="1">
    <location>
        <begin position="243"/>
        <end position="271"/>
    </location>
</feature>
<protein>
    <submittedName>
        <fullName evidence="4">PKD domain containing protein</fullName>
    </submittedName>
</protein>
<feature type="domain" description="PKD" evidence="3">
    <location>
        <begin position="279"/>
        <end position="373"/>
    </location>
</feature>
<accession>A0A0G0S207</accession>
<organism evidence="4 5">
    <name type="scientific">Candidatus Woesebacteria bacterium GW2011_GWA1_39_8</name>
    <dbReference type="NCBI Taxonomy" id="1618552"/>
    <lineage>
        <taxon>Bacteria</taxon>
        <taxon>Candidatus Woeseibacteriota</taxon>
    </lineage>
</organism>
<dbReference type="PROSITE" id="PS50093">
    <property type="entry name" value="PKD"/>
    <property type="match status" value="1"/>
</dbReference>
<name>A0A0G0S207_9BACT</name>
<sequence>MKKNIAYFTKGIFLGSIALGLFLVAGSLANFSASAHGGSECSQSEYCNLVDNPGNSGTYDNNSSISETTIKAGTEYFSFHSGNSDDGCYKVEITNKTVSWQKYGDGPSCKDVSHLEVWRQKDENPPSNPPQTPPSFPSCSSFTTQGDWVTTDSNYNHIPGQEATILSSDDVYQIENGNFVQCLCPAEDTNGVQTNWWKVGDIADEVKNYFTSNGWYFEDGGAWNLLHTKYLAKNTTYTCRVPEPSPTGEPSPTATPQPTTTPQPTVTPTPGPSDDNPSRCIGLSASPTEGSAPLTVKFTGSGFDKNGPILEYEFNFGDGSGFQPQTWKTTDDTAAHRYENSGTYIASLKVKDQGGQWRDGNDSCKVTVTVDGKPQVLGTSTPSTLPATGGSALMGLAMVAFGSLGTFFYKRFELA</sequence>
<dbReference type="InterPro" id="IPR000601">
    <property type="entry name" value="PKD_dom"/>
</dbReference>
<evidence type="ECO:0000313" key="4">
    <source>
        <dbReference type="EMBL" id="KKR28715.1"/>
    </source>
</evidence>
<feature type="region of interest" description="Disordered" evidence="1">
    <location>
        <begin position="241"/>
        <end position="288"/>
    </location>
</feature>
<gene>
    <name evidence="4" type="ORF">UT61_C0043G0003</name>
</gene>
<keyword evidence="2" id="KW-0812">Transmembrane</keyword>
<evidence type="ECO:0000259" key="3">
    <source>
        <dbReference type="PROSITE" id="PS50093"/>
    </source>
</evidence>
<evidence type="ECO:0000313" key="5">
    <source>
        <dbReference type="Proteomes" id="UP000034793"/>
    </source>
</evidence>
<dbReference type="Gene3D" id="2.60.40.10">
    <property type="entry name" value="Immunoglobulins"/>
    <property type="match status" value="1"/>
</dbReference>
<dbReference type="AlphaFoldDB" id="A0A0G0S207"/>
<dbReference type="SUPFAM" id="SSF49299">
    <property type="entry name" value="PKD domain"/>
    <property type="match status" value="1"/>
</dbReference>
<keyword evidence="2" id="KW-1133">Transmembrane helix</keyword>
<dbReference type="EMBL" id="LBXL01000043">
    <property type="protein sequence ID" value="KKR28715.1"/>
    <property type="molecule type" value="Genomic_DNA"/>
</dbReference>
<feature type="transmembrane region" description="Helical" evidence="2">
    <location>
        <begin position="389"/>
        <end position="409"/>
    </location>
</feature>
<dbReference type="InterPro" id="IPR035986">
    <property type="entry name" value="PKD_dom_sf"/>
</dbReference>
<proteinExistence type="predicted"/>
<comment type="caution">
    <text evidence="4">The sequence shown here is derived from an EMBL/GenBank/DDBJ whole genome shotgun (WGS) entry which is preliminary data.</text>
</comment>
<evidence type="ECO:0000256" key="2">
    <source>
        <dbReference type="SAM" id="Phobius"/>
    </source>
</evidence>
<dbReference type="SMART" id="SM00089">
    <property type="entry name" value="PKD"/>
    <property type="match status" value="1"/>
</dbReference>